<comment type="caution">
    <text evidence="1">The sequence shown here is derived from an EMBL/GenBank/DDBJ whole genome shotgun (WGS) entry which is preliminary data.</text>
</comment>
<dbReference type="STRING" id="2070753.A0A3A2ZZX3"/>
<evidence type="ECO:0000313" key="1">
    <source>
        <dbReference type="EMBL" id="RJE26927.1"/>
    </source>
</evidence>
<keyword evidence="2" id="KW-1185">Reference proteome</keyword>
<dbReference type="EMBL" id="MVGC01000012">
    <property type="protein sequence ID" value="RJE26927.1"/>
    <property type="molecule type" value="Genomic_DNA"/>
</dbReference>
<sequence>MDWRCLDTCAPRFPDLQLISNIYGKTRTPSSIRKLSQLAYQSTVGDFRHKDHLSILRASLCDLHSSVKNNHLTDPVSIIEAALALDAKLIAWTLTLPPSWSPTTVNVSPRNRNGSEFSIYGDYYYIYQDLPTSNVWNNYRATRYTLHEMIIDQLPRLHSSNSSHLASDYANLGANSEAIMKHIAEDICASVPYHIGVTGKHSLKPELNFSNNSRPAAGGYILTWHLFLAASCRFSPPSLKSWAITCMEKIGHSMGVNQALSMACYLARGMGPPYRNERMLVIDIGTEVDAMSNISPVV</sequence>
<dbReference type="InterPro" id="IPR053175">
    <property type="entry name" value="DHMBA_Reg_Transcription_Factor"/>
</dbReference>
<accession>A0A3A2ZZX3</accession>
<gene>
    <name evidence="1" type="ORF">PHISCL_00734</name>
</gene>
<organism evidence="1 2">
    <name type="scientific">Aspergillus sclerotialis</name>
    <dbReference type="NCBI Taxonomy" id="2070753"/>
    <lineage>
        <taxon>Eukaryota</taxon>
        <taxon>Fungi</taxon>
        <taxon>Dikarya</taxon>
        <taxon>Ascomycota</taxon>
        <taxon>Pezizomycotina</taxon>
        <taxon>Eurotiomycetes</taxon>
        <taxon>Eurotiomycetidae</taxon>
        <taxon>Eurotiales</taxon>
        <taxon>Aspergillaceae</taxon>
        <taxon>Aspergillus</taxon>
        <taxon>Aspergillus subgen. Polypaecilum</taxon>
    </lineage>
</organism>
<name>A0A3A2ZZX3_9EURO</name>
<protein>
    <submittedName>
        <fullName evidence="1">C6 finger domain protein</fullName>
    </submittedName>
</protein>
<dbReference type="AlphaFoldDB" id="A0A3A2ZZX3"/>
<proteinExistence type="predicted"/>
<dbReference type="PANTHER" id="PTHR38791">
    <property type="entry name" value="ZN(II)2CYS6 TRANSCRIPTION FACTOR (EUROFUNG)-RELATED-RELATED"/>
    <property type="match status" value="1"/>
</dbReference>
<dbReference type="OrthoDB" id="5429770at2759"/>
<dbReference type="Proteomes" id="UP000266188">
    <property type="component" value="Unassembled WGS sequence"/>
</dbReference>
<reference evidence="2" key="1">
    <citation type="submission" date="2017-02" db="EMBL/GenBank/DDBJ databases">
        <authorList>
            <person name="Tafer H."/>
            <person name="Lopandic K."/>
        </authorList>
    </citation>
    <scope>NUCLEOTIDE SEQUENCE [LARGE SCALE GENOMIC DNA]</scope>
    <source>
        <strain evidence="2">CBS 366.77</strain>
    </source>
</reference>
<evidence type="ECO:0000313" key="2">
    <source>
        <dbReference type="Proteomes" id="UP000266188"/>
    </source>
</evidence>